<feature type="compositionally biased region" description="Basic and acidic residues" evidence="1">
    <location>
        <begin position="532"/>
        <end position="550"/>
    </location>
</feature>
<evidence type="ECO:0000313" key="3">
    <source>
        <dbReference type="Proteomes" id="UP000613580"/>
    </source>
</evidence>
<feature type="compositionally biased region" description="Polar residues" evidence="1">
    <location>
        <begin position="83"/>
        <end position="94"/>
    </location>
</feature>
<gene>
    <name evidence="2" type="ORF">HMN09_00822200</name>
</gene>
<organism evidence="2 3">
    <name type="scientific">Mycena chlorophos</name>
    <name type="common">Agaric fungus</name>
    <name type="synonym">Agaricus chlorophos</name>
    <dbReference type="NCBI Taxonomy" id="658473"/>
    <lineage>
        <taxon>Eukaryota</taxon>
        <taxon>Fungi</taxon>
        <taxon>Dikarya</taxon>
        <taxon>Basidiomycota</taxon>
        <taxon>Agaricomycotina</taxon>
        <taxon>Agaricomycetes</taxon>
        <taxon>Agaricomycetidae</taxon>
        <taxon>Agaricales</taxon>
        <taxon>Marasmiineae</taxon>
        <taxon>Mycenaceae</taxon>
        <taxon>Mycena</taxon>
    </lineage>
</organism>
<evidence type="ECO:0000256" key="1">
    <source>
        <dbReference type="SAM" id="MobiDB-lite"/>
    </source>
</evidence>
<keyword evidence="3" id="KW-1185">Reference proteome</keyword>
<sequence>MSGGTISRAVKNVHDTGRVVNGARVYEQNRDDEAVDEQLVDGEKLAELVELEQGLGIGVPVECESDSNSESESEPPLAMALVGQQQPARSQSFSPRIVEEDLDTTTPPNSSETRQRQRRALCRILYKRGWSKSDISKKAKIPPATIFDAIRNVLRTRAGNQSPRDDEALDEQVVDDEILQRMLGLESSIDKLNTTSQASSSRPKLSPPGRRMDQSNTVTTGRPRLAKFPKLELAERALCRILRDEHHWKLNEIAYALGRPRLGGRSPIFNAVHNRPRRENGQEVTDDPSKDYDYVDRGALALNTHLREQPTLNSMDFIADYHSDADTEDPGIAADSDHIRWSSFSTSATTLHQDSPGPPVNLELEKSCGADVTAAEAIKYNCYGLLGCNFSHAPAEPSQNRRSEISDSPSPQSGAEGNFNHQVDGELNAIARTPSETKPTSIERTNWNSKYPKLTRPERALCRILRQEYNWVYNDLASALGRSRPGGHSPICKAVRNVPRRENGQWVTDDVSKDHDVVDKVLLNKLVGGPNGKRDRPPRIRQPKESHEPEVVSGGPSRNGHGKLPTQKNVESKYKSTRNMPTKKGHAPRTSTTATPSSGTESSLRRFLLRAGVSRKHEALLSNRGIESTGDLKKMRRWPKDEVQDQLKDWFGDDLTDYEVALLRHAICAL</sequence>
<dbReference type="EMBL" id="JACAZE010000010">
    <property type="protein sequence ID" value="KAF7305682.1"/>
    <property type="molecule type" value="Genomic_DNA"/>
</dbReference>
<feature type="compositionally biased region" description="Acidic residues" evidence="1">
    <location>
        <begin position="63"/>
        <end position="73"/>
    </location>
</feature>
<feature type="compositionally biased region" description="Polar residues" evidence="1">
    <location>
        <begin position="406"/>
        <end position="420"/>
    </location>
</feature>
<comment type="caution">
    <text evidence="2">The sequence shown here is derived from an EMBL/GenBank/DDBJ whole genome shotgun (WGS) entry which is preliminary data.</text>
</comment>
<dbReference type="AlphaFoldDB" id="A0A8H6SWL8"/>
<accession>A0A8H6SWL8</accession>
<feature type="region of interest" description="Disordered" evidence="1">
    <location>
        <begin position="395"/>
        <end position="420"/>
    </location>
</feature>
<name>A0A8H6SWL8_MYCCL</name>
<feature type="region of interest" description="Disordered" evidence="1">
    <location>
        <begin position="523"/>
        <end position="603"/>
    </location>
</feature>
<reference evidence="2" key="1">
    <citation type="submission" date="2020-05" db="EMBL/GenBank/DDBJ databases">
        <title>Mycena genomes resolve the evolution of fungal bioluminescence.</title>
        <authorList>
            <person name="Tsai I.J."/>
        </authorList>
    </citation>
    <scope>NUCLEOTIDE SEQUENCE</scope>
    <source>
        <strain evidence="2">110903Hualien_Pintung</strain>
    </source>
</reference>
<feature type="region of interest" description="Disordered" evidence="1">
    <location>
        <begin position="189"/>
        <end position="223"/>
    </location>
</feature>
<feature type="compositionally biased region" description="Low complexity" evidence="1">
    <location>
        <begin position="590"/>
        <end position="602"/>
    </location>
</feature>
<dbReference type="Proteomes" id="UP000613580">
    <property type="component" value="Unassembled WGS sequence"/>
</dbReference>
<evidence type="ECO:0000313" key="2">
    <source>
        <dbReference type="EMBL" id="KAF7305682.1"/>
    </source>
</evidence>
<feature type="region of interest" description="Disordered" evidence="1">
    <location>
        <begin position="63"/>
        <end position="117"/>
    </location>
</feature>
<feature type="compositionally biased region" description="Polar residues" evidence="1">
    <location>
        <begin position="190"/>
        <end position="203"/>
    </location>
</feature>
<protein>
    <submittedName>
        <fullName evidence="2">Uncharacterized protein</fullName>
    </submittedName>
</protein>
<proteinExistence type="predicted"/>